<dbReference type="EMBL" id="LBZK01000026">
    <property type="protein sequence ID" value="KKR70232.1"/>
    <property type="molecule type" value="Genomic_DNA"/>
</dbReference>
<accession>A0A0G0W4N9</accession>
<keyword evidence="1" id="KW-0808">Transferase</keyword>
<evidence type="ECO:0000313" key="1">
    <source>
        <dbReference type="EMBL" id="KKR70232.1"/>
    </source>
</evidence>
<dbReference type="CDD" id="cd02511">
    <property type="entry name" value="Beta4Glucosyltransferase"/>
    <property type="match status" value="1"/>
</dbReference>
<proteinExistence type="predicted"/>
<dbReference type="Proteomes" id="UP000034562">
    <property type="component" value="Unassembled WGS sequence"/>
</dbReference>
<sequence length="246" mass="28505">MKITAIILVGGIYDKNLLTKCLNSVSWCDEIVKVETDGLKGSFADWRNEGARKSNGDWLLYVDTDEEITDNLQKEIEFTINNLQFTNSAYAIPRRNFIFGKEMKHCGLWPDFVLRLIKKDKLKGWTGDLHEQPKVDGKTCHLKESLIHNKHKTLAEMVEKTNDWSEIEARLMFDAKHPPMNIFRFFSAGLREFWRRMVIQIAFLDGSDGIIYALYQVFSRLISYSKLWELQMKSNTSNKGITGNRG</sequence>
<dbReference type="AlphaFoldDB" id="A0A0G0W4N9"/>
<dbReference type="GO" id="GO:0016740">
    <property type="term" value="F:transferase activity"/>
    <property type="evidence" value="ECO:0007669"/>
    <property type="project" value="UniProtKB-KW"/>
</dbReference>
<dbReference type="PANTHER" id="PTHR43630">
    <property type="entry name" value="POLY-BETA-1,6-N-ACETYL-D-GLUCOSAMINE SYNTHASE"/>
    <property type="match status" value="1"/>
</dbReference>
<name>A0A0G0W4N9_9BACT</name>
<dbReference type="PANTHER" id="PTHR43630:SF2">
    <property type="entry name" value="GLYCOSYLTRANSFERASE"/>
    <property type="match status" value="1"/>
</dbReference>
<comment type="caution">
    <text evidence="1">The sequence shown here is derived from an EMBL/GenBank/DDBJ whole genome shotgun (WGS) entry which is preliminary data.</text>
</comment>
<organism evidence="1 2">
    <name type="scientific">Candidatus Woesebacteria bacterium GW2011_GWA2_40_7b</name>
    <dbReference type="NCBI Taxonomy" id="1618563"/>
    <lineage>
        <taxon>Bacteria</taxon>
        <taxon>Candidatus Woeseibacteriota</taxon>
    </lineage>
</organism>
<gene>
    <name evidence="1" type="ORF">UU12_C0026G0005</name>
</gene>
<dbReference type="STRING" id="1618563.UU12_C0026G0005"/>
<reference evidence="1 2" key="1">
    <citation type="journal article" date="2015" name="Nature">
        <title>rRNA introns, odd ribosomes, and small enigmatic genomes across a large radiation of phyla.</title>
        <authorList>
            <person name="Brown C.T."/>
            <person name="Hug L.A."/>
            <person name="Thomas B.C."/>
            <person name="Sharon I."/>
            <person name="Castelle C.J."/>
            <person name="Singh A."/>
            <person name="Wilkins M.J."/>
            <person name="Williams K.H."/>
            <person name="Banfield J.F."/>
        </authorList>
    </citation>
    <scope>NUCLEOTIDE SEQUENCE [LARGE SCALE GENOMIC DNA]</scope>
</reference>
<protein>
    <submittedName>
        <fullName evidence="1">Lipopolysaccharide biosynthesis glycosyltransferase</fullName>
    </submittedName>
</protein>
<evidence type="ECO:0000313" key="2">
    <source>
        <dbReference type="Proteomes" id="UP000034562"/>
    </source>
</evidence>